<evidence type="ECO:0000256" key="2">
    <source>
        <dbReference type="ARBA" id="ARBA00022448"/>
    </source>
</evidence>
<reference evidence="17 18" key="1">
    <citation type="journal article" date="2007" name="Science">
        <title>Sea anemone genome reveals ancestral eumetazoan gene repertoire and genomic organization.</title>
        <authorList>
            <person name="Putnam N.H."/>
            <person name="Srivastava M."/>
            <person name="Hellsten U."/>
            <person name="Dirks B."/>
            <person name="Chapman J."/>
            <person name="Salamov A."/>
            <person name="Terry A."/>
            <person name="Shapiro H."/>
            <person name="Lindquist E."/>
            <person name="Kapitonov V.V."/>
            <person name="Jurka J."/>
            <person name="Genikhovich G."/>
            <person name="Grigoriev I.V."/>
            <person name="Lucas S.M."/>
            <person name="Steele R.E."/>
            <person name="Finnerty J.R."/>
            <person name="Technau U."/>
            <person name="Martindale M.Q."/>
            <person name="Rokhsar D.S."/>
        </authorList>
    </citation>
    <scope>NUCLEOTIDE SEQUENCE [LARGE SCALE GENOMIC DNA]</scope>
    <source>
        <strain evidence="18">CH2 X CH6</strain>
    </source>
</reference>
<feature type="site" description="Crucial to convey clamshell closure to channel opening" evidence="13">
    <location>
        <position position="158"/>
    </location>
</feature>
<evidence type="ECO:0000256" key="7">
    <source>
        <dbReference type="ARBA" id="ARBA00023136"/>
    </source>
</evidence>
<keyword evidence="6" id="KW-0406">Ion transport</keyword>
<dbReference type="Pfam" id="PF00060">
    <property type="entry name" value="Lig_chan"/>
    <property type="match status" value="1"/>
</dbReference>
<evidence type="ECO:0000256" key="3">
    <source>
        <dbReference type="ARBA" id="ARBA00022475"/>
    </source>
</evidence>
<evidence type="ECO:0000256" key="13">
    <source>
        <dbReference type="PIRSR" id="PIRSR601508-2"/>
    </source>
</evidence>
<protein>
    <recommendedName>
        <fullName evidence="19">Ionotropic glutamate receptor C-terminal domain-containing protein</fullName>
    </recommendedName>
</protein>
<dbReference type="HOGENOM" id="CLU_007257_8_1_1"/>
<dbReference type="InterPro" id="IPR001320">
    <property type="entry name" value="Iontro_rcpt_C"/>
</dbReference>
<feature type="transmembrane region" description="Helical" evidence="14">
    <location>
        <begin position="125"/>
        <end position="149"/>
    </location>
</feature>
<evidence type="ECO:0000256" key="1">
    <source>
        <dbReference type="ARBA" id="ARBA00004651"/>
    </source>
</evidence>
<feature type="transmembrane region" description="Helical" evidence="14">
    <location>
        <begin position="55"/>
        <end position="76"/>
    </location>
</feature>
<feature type="non-terminal residue" evidence="17">
    <location>
        <position position="1"/>
    </location>
</feature>
<feature type="domain" description="Ionotropic glutamate receptor L-glutamate and glycine-binding" evidence="16">
    <location>
        <begin position="1"/>
        <end position="36"/>
    </location>
</feature>
<keyword evidence="18" id="KW-1185">Reference proteome</keyword>
<dbReference type="SUPFAM" id="SSF81324">
    <property type="entry name" value="Voltage-gated potassium channels"/>
    <property type="match status" value="1"/>
</dbReference>
<dbReference type="eggNOG" id="KOG1054">
    <property type="taxonomic scope" value="Eukaryota"/>
</dbReference>
<dbReference type="InParanoid" id="A7S4J4"/>
<dbReference type="Proteomes" id="UP000001593">
    <property type="component" value="Unassembled WGS sequence"/>
</dbReference>
<dbReference type="GO" id="GO:0005886">
    <property type="term" value="C:plasma membrane"/>
    <property type="evidence" value="ECO:0007669"/>
    <property type="project" value="UniProtKB-SubCell"/>
</dbReference>
<evidence type="ECO:0000256" key="14">
    <source>
        <dbReference type="SAM" id="Phobius"/>
    </source>
</evidence>
<keyword evidence="11" id="KW-0407">Ion channel</keyword>
<evidence type="ECO:0000256" key="11">
    <source>
        <dbReference type="ARBA" id="ARBA00023303"/>
    </source>
</evidence>
<organism evidence="17 18">
    <name type="scientific">Nematostella vectensis</name>
    <name type="common">Starlet sea anemone</name>
    <dbReference type="NCBI Taxonomy" id="45351"/>
    <lineage>
        <taxon>Eukaryota</taxon>
        <taxon>Metazoa</taxon>
        <taxon>Cnidaria</taxon>
        <taxon>Anthozoa</taxon>
        <taxon>Hexacorallia</taxon>
        <taxon>Actiniaria</taxon>
        <taxon>Edwardsiidae</taxon>
        <taxon>Nematostella</taxon>
    </lineage>
</organism>
<dbReference type="SUPFAM" id="SSF53850">
    <property type="entry name" value="Periplasmic binding protein-like II"/>
    <property type="match status" value="1"/>
</dbReference>
<sequence>KADMALAPITITAERESKIDFSKPFMDFMQSLIMKEMKEEEISLFAFVQPFDGTVWLLIIVVVLFVTIMMFVVDLWSPFGHRAEARITDEGAGDEFNLFNSLWFATASMLQQGPDNTPKSPSGRILASAFWFFILIIISTYTANLAAFFTKKTSKNFIETLDDLTKQKKISYGCLKGGSMASFFE</sequence>
<dbReference type="Pfam" id="PF10613">
    <property type="entry name" value="Lig_chan-Glu_bd"/>
    <property type="match status" value="1"/>
</dbReference>
<comment type="subcellular location">
    <subcellularLocation>
        <location evidence="1">Cell membrane</location>
        <topology evidence="1">Multi-pass membrane protein</topology>
    </subcellularLocation>
</comment>
<evidence type="ECO:0000259" key="15">
    <source>
        <dbReference type="Pfam" id="PF00060"/>
    </source>
</evidence>
<keyword evidence="5 14" id="KW-1133">Transmembrane helix</keyword>
<keyword evidence="2" id="KW-0813">Transport</keyword>
<dbReference type="EMBL" id="DS469579">
    <property type="protein sequence ID" value="EDO41290.1"/>
    <property type="molecule type" value="Genomic_DNA"/>
</dbReference>
<dbReference type="PRINTS" id="PR00177">
    <property type="entry name" value="NMDARECEPTOR"/>
</dbReference>
<dbReference type="InterPro" id="IPR001508">
    <property type="entry name" value="Iono_Glu_rcpt_met"/>
</dbReference>
<dbReference type="PhylomeDB" id="A7S4J4"/>
<keyword evidence="10" id="KW-1071">Ligand-gated ion channel</keyword>
<accession>A7S4J4</accession>
<dbReference type="OMA" id="YGTINEY"/>
<dbReference type="PANTHER" id="PTHR18966">
    <property type="entry name" value="IONOTROPIC GLUTAMATE RECEPTOR"/>
    <property type="match status" value="1"/>
</dbReference>
<keyword evidence="9" id="KW-0325">Glycoprotein</keyword>
<dbReference type="InterPro" id="IPR015683">
    <property type="entry name" value="Ionotropic_Glu_rcpt"/>
</dbReference>
<keyword evidence="8" id="KW-0675">Receptor</keyword>
<evidence type="ECO:0000256" key="4">
    <source>
        <dbReference type="ARBA" id="ARBA00022692"/>
    </source>
</evidence>
<evidence type="ECO:0000313" key="18">
    <source>
        <dbReference type="Proteomes" id="UP000001593"/>
    </source>
</evidence>
<name>A7S4J4_NEMVE</name>
<evidence type="ECO:0000256" key="10">
    <source>
        <dbReference type="ARBA" id="ARBA00023286"/>
    </source>
</evidence>
<proteinExistence type="predicted"/>
<evidence type="ECO:0000256" key="8">
    <source>
        <dbReference type="ARBA" id="ARBA00023170"/>
    </source>
</evidence>
<evidence type="ECO:0000256" key="12">
    <source>
        <dbReference type="PIRSR" id="PIRSR601508-1"/>
    </source>
</evidence>
<feature type="binding site" evidence="12">
    <location>
        <position position="179"/>
    </location>
    <ligand>
        <name>L-glutamate</name>
        <dbReference type="ChEBI" id="CHEBI:29985"/>
    </ligand>
</feature>
<dbReference type="KEGG" id="nve:5513053"/>
<keyword evidence="3" id="KW-1003">Cell membrane</keyword>
<dbReference type="FunFam" id="1.10.287.70:FF:000457">
    <property type="entry name" value="Predicted protein"/>
    <property type="match status" value="1"/>
</dbReference>
<evidence type="ECO:0000256" key="5">
    <source>
        <dbReference type="ARBA" id="ARBA00022989"/>
    </source>
</evidence>
<feature type="domain" description="Ionotropic glutamate receptor C-terminal" evidence="15">
    <location>
        <begin position="54"/>
        <end position="168"/>
    </location>
</feature>
<evidence type="ECO:0000256" key="9">
    <source>
        <dbReference type="ARBA" id="ARBA00023180"/>
    </source>
</evidence>
<dbReference type="STRING" id="45351.A7S4J4"/>
<keyword evidence="7 14" id="KW-0472">Membrane</keyword>
<evidence type="ECO:0000256" key="6">
    <source>
        <dbReference type="ARBA" id="ARBA00023065"/>
    </source>
</evidence>
<dbReference type="InterPro" id="IPR019594">
    <property type="entry name" value="Glu/Gly-bd"/>
</dbReference>
<dbReference type="Gene3D" id="1.10.287.70">
    <property type="match status" value="1"/>
</dbReference>
<dbReference type="GO" id="GO:0038023">
    <property type="term" value="F:signaling receptor activity"/>
    <property type="evidence" value="ECO:0007669"/>
    <property type="project" value="InterPro"/>
</dbReference>
<dbReference type="GO" id="GO:0015276">
    <property type="term" value="F:ligand-gated monoatomic ion channel activity"/>
    <property type="evidence" value="ECO:0007669"/>
    <property type="project" value="InterPro"/>
</dbReference>
<dbReference type="AlphaFoldDB" id="A7S4J4"/>
<feature type="binding site" evidence="12">
    <location>
        <position position="8"/>
    </location>
    <ligand>
        <name>L-glutamate</name>
        <dbReference type="ChEBI" id="CHEBI:29985"/>
    </ligand>
</feature>
<feature type="binding site" evidence="12">
    <location>
        <position position="15"/>
    </location>
    <ligand>
        <name>L-glutamate</name>
        <dbReference type="ChEBI" id="CHEBI:29985"/>
    </ligand>
</feature>
<keyword evidence="4 14" id="KW-0812">Transmembrane</keyword>
<feature type="binding site" evidence="12">
    <location>
        <position position="10"/>
    </location>
    <ligand>
        <name>L-glutamate</name>
        <dbReference type="ChEBI" id="CHEBI:29985"/>
    </ligand>
</feature>
<dbReference type="Gene3D" id="3.40.190.10">
    <property type="entry name" value="Periplasmic binding protein-like II"/>
    <property type="match status" value="1"/>
</dbReference>
<evidence type="ECO:0008006" key="19">
    <source>
        <dbReference type="Google" id="ProtNLM"/>
    </source>
</evidence>
<feature type="non-terminal residue" evidence="17">
    <location>
        <position position="185"/>
    </location>
</feature>
<evidence type="ECO:0000313" key="17">
    <source>
        <dbReference type="EMBL" id="EDO41290.1"/>
    </source>
</evidence>
<gene>
    <name evidence="17" type="ORF">NEMVEDRAFT_v1g104623</name>
</gene>
<evidence type="ECO:0000259" key="16">
    <source>
        <dbReference type="Pfam" id="PF10613"/>
    </source>
</evidence>